<dbReference type="GO" id="GO:0005886">
    <property type="term" value="C:plasma membrane"/>
    <property type="evidence" value="ECO:0000318"/>
    <property type="project" value="GO_Central"/>
</dbReference>
<dbReference type="EMBL" id="DS470027">
    <property type="protein sequence ID" value="EDO30538.1"/>
    <property type="molecule type" value="Genomic_DNA"/>
</dbReference>
<dbReference type="PANTHER" id="PTHR31650">
    <property type="entry name" value="O-ACYLTRANSFERASE (WSD1-LIKE) FAMILY PROTEIN"/>
    <property type="match status" value="1"/>
</dbReference>
<keyword evidence="1" id="KW-0812">Transmembrane</keyword>
<dbReference type="Proteomes" id="UP000001593">
    <property type="component" value="Unassembled WGS sequence"/>
</dbReference>
<feature type="transmembrane region" description="Helical" evidence="1">
    <location>
        <begin position="51"/>
        <end position="84"/>
    </location>
</feature>
<evidence type="ECO:0000259" key="2">
    <source>
        <dbReference type="Pfam" id="PF06974"/>
    </source>
</evidence>
<dbReference type="OMA" id="MHESIAD"/>
<dbReference type="InParanoid" id="A7T0H6"/>
<dbReference type="GO" id="GO:0008374">
    <property type="term" value="F:O-acyltransferase activity"/>
    <property type="evidence" value="ECO:0000318"/>
    <property type="project" value="GO_Central"/>
</dbReference>
<name>A7T0H6_NEMVE</name>
<dbReference type="PANTHER" id="PTHR31650:SF1">
    <property type="entry name" value="WAX ESTER SYNTHASE_DIACYLGLYCEROL ACYLTRANSFERASE 4-RELATED"/>
    <property type="match status" value="1"/>
</dbReference>
<gene>
    <name evidence="3" type="ORF">NEMVEDRAFT_v1g220433</name>
</gene>
<dbReference type="Pfam" id="PF06974">
    <property type="entry name" value="WS_DGAT_C"/>
    <property type="match status" value="1"/>
</dbReference>
<dbReference type="PhylomeDB" id="A7T0H6"/>
<dbReference type="InterPro" id="IPR045034">
    <property type="entry name" value="O-acyltransferase_WSD1-like"/>
</dbReference>
<sequence>MSTGHASAWASPRISDHDRNYNEEILSPSTKITKRRKRKIKRLRHPTESYLFLKFIQFLTVFVLNIALFSLCVGFCVSLLPIVLLVRKLVGSCCVKLSSRSGNLRAVNSLDALWLLPCSKVNNVAVTSIFFLVEGQITQEEIRDFIDENWLYYCNTKKNFRFPKLREFAVKICSGFAWKPIANFQTRNFILTSTDDNKLFQDYFNDIENSDYLRPEDAENGKQFLWRIVLFPNFSDSEDTGFLLEMHRSLADVFPLSRLALSSLGYKTVYLRDRCYPVQQACLGLSTAFAGPLMVVKRMLLPRPKCLLDEQMSEGNCGEKTVLWSEAIDFRSIKKIKDITRTKVDIVLMSCLAGALRSFLYKCGDEVPADVRACVQTDIRAQHSKLKLDSKFSAMFVDLPSGTEGAVPRLWETRRRMDTFSSVIERHALHAFLKFVLLILPISFARRFVDYTAGKSSCTVTYIAGPNTPVYLNGKMAKLMTILSPRITGQGLSLSLVTHANQVRLGIVAHQRLPCDPKILLNDFQREIDELHKHLSNRTLPSHLRVRARQQVQIDERGEEQV</sequence>
<dbReference type="GO" id="GO:0019432">
    <property type="term" value="P:triglyceride biosynthetic process"/>
    <property type="evidence" value="ECO:0000318"/>
    <property type="project" value="GO_Central"/>
</dbReference>
<keyword evidence="1" id="KW-1133">Transmembrane helix</keyword>
<dbReference type="HOGENOM" id="CLU_485121_0_0_1"/>
<keyword evidence="4" id="KW-1185">Reference proteome</keyword>
<reference evidence="3 4" key="1">
    <citation type="journal article" date="2007" name="Science">
        <title>Sea anemone genome reveals ancestral eumetazoan gene repertoire and genomic organization.</title>
        <authorList>
            <person name="Putnam N.H."/>
            <person name="Srivastava M."/>
            <person name="Hellsten U."/>
            <person name="Dirks B."/>
            <person name="Chapman J."/>
            <person name="Salamov A."/>
            <person name="Terry A."/>
            <person name="Shapiro H."/>
            <person name="Lindquist E."/>
            <person name="Kapitonov V.V."/>
            <person name="Jurka J."/>
            <person name="Genikhovich G."/>
            <person name="Grigoriev I.V."/>
            <person name="Lucas S.M."/>
            <person name="Steele R.E."/>
            <person name="Finnerty J.R."/>
            <person name="Technau U."/>
            <person name="Martindale M.Q."/>
            <person name="Rokhsar D.S."/>
        </authorList>
    </citation>
    <scope>NUCLEOTIDE SEQUENCE [LARGE SCALE GENOMIC DNA]</scope>
    <source>
        <strain evidence="4">CH2 X CH6</strain>
    </source>
</reference>
<dbReference type="AlphaFoldDB" id="A7T0H6"/>
<proteinExistence type="predicted"/>
<dbReference type="KEGG" id="nve:5501335"/>
<keyword evidence="1" id="KW-0472">Membrane</keyword>
<evidence type="ECO:0000256" key="1">
    <source>
        <dbReference type="SAM" id="Phobius"/>
    </source>
</evidence>
<protein>
    <recommendedName>
        <fullName evidence="2">O-acyltransferase WSD1 C-terminal domain-containing protein</fullName>
    </recommendedName>
</protein>
<accession>A7T0H6</accession>
<dbReference type="OrthoDB" id="619536at2759"/>
<organism evidence="3 4">
    <name type="scientific">Nematostella vectensis</name>
    <name type="common">Starlet sea anemone</name>
    <dbReference type="NCBI Taxonomy" id="45351"/>
    <lineage>
        <taxon>Eukaryota</taxon>
        <taxon>Metazoa</taxon>
        <taxon>Cnidaria</taxon>
        <taxon>Anthozoa</taxon>
        <taxon>Hexacorallia</taxon>
        <taxon>Actiniaria</taxon>
        <taxon>Edwardsiidae</taxon>
        <taxon>Nematostella</taxon>
    </lineage>
</organism>
<dbReference type="STRING" id="45351.A7T0H6"/>
<feature type="domain" description="O-acyltransferase WSD1 C-terminal" evidence="2">
    <location>
        <begin position="391"/>
        <end position="531"/>
    </location>
</feature>
<evidence type="ECO:0000313" key="3">
    <source>
        <dbReference type="EMBL" id="EDO30538.1"/>
    </source>
</evidence>
<dbReference type="InterPro" id="IPR009721">
    <property type="entry name" value="O-acyltransferase_WSD1_C"/>
</dbReference>
<evidence type="ECO:0000313" key="4">
    <source>
        <dbReference type="Proteomes" id="UP000001593"/>
    </source>
</evidence>